<evidence type="ECO:0000256" key="1">
    <source>
        <dbReference type="SAM" id="MobiDB-lite"/>
    </source>
</evidence>
<evidence type="ECO:0000313" key="3">
    <source>
        <dbReference type="Proteomes" id="UP000326924"/>
    </source>
</evidence>
<evidence type="ECO:0000313" key="2">
    <source>
        <dbReference type="EMBL" id="KAA8894542.1"/>
    </source>
</evidence>
<dbReference type="Proteomes" id="UP000326924">
    <property type="component" value="Unassembled WGS sequence"/>
</dbReference>
<feature type="region of interest" description="Disordered" evidence="1">
    <location>
        <begin position="25"/>
        <end position="44"/>
    </location>
</feature>
<keyword evidence="3" id="KW-1185">Reference proteome</keyword>
<dbReference type="InParanoid" id="A0A5J5EFS2"/>
<dbReference type="EMBL" id="VXIS01000332">
    <property type="protein sequence ID" value="KAA8894542.1"/>
    <property type="molecule type" value="Genomic_DNA"/>
</dbReference>
<gene>
    <name evidence="2" type="ORF">FN846DRAFT_912802</name>
</gene>
<protein>
    <submittedName>
        <fullName evidence="2">Uncharacterized protein</fullName>
    </submittedName>
</protein>
<proteinExistence type="predicted"/>
<comment type="caution">
    <text evidence="2">The sequence shown here is derived from an EMBL/GenBank/DDBJ whole genome shotgun (WGS) entry which is preliminary data.</text>
</comment>
<reference evidence="2 3" key="1">
    <citation type="submission" date="2019-09" db="EMBL/GenBank/DDBJ databases">
        <title>Draft genome of the ectomycorrhizal ascomycete Sphaerosporella brunnea.</title>
        <authorList>
            <consortium name="DOE Joint Genome Institute"/>
            <person name="Benucci G.M."/>
            <person name="Marozzi G."/>
            <person name="Antonielli L."/>
            <person name="Sanchez S."/>
            <person name="Marco P."/>
            <person name="Wang X."/>
            <person name="Falini L.B."/>
            <person name="Barry K."/>
            <person name="Haridas S."/>
            <person name="Lipzen A."/>
            <person name="Labutti K."/>
            <person name="Grigoriev I.V."/>
            <person name="Murat C."/>
            <person name="Martin F."/>
            <person name="Albertini E."/>
            <person name="Donnini D."/>
            <person name="Bonito G."/>
        </authorList>
    </citation>
    <scope>NUCLEOTIDE SEQUENCE [LARGE SCALE GENOMIC DNA]</scope>
    <source>
        <strain evidence="2 3">Sb_GMNB300</strain>
    </source>
</reference>
<organism evidence="2 3">
    <name type="scientific">Sphaerosporella brunnea</name>
    <dbReference type="NCBI Taxonomy" id="1250544"/>
    <lineage>
        <taxon>Eukaryota</taxon>
        <taxon>Fungi</taxon>
        <taxon>Dikarya</taxon>
        <taxon>Ascomycota</taxon>
        <taxon>Pezizomycotina</taxon>
        <taxon>Pezizomycetes</taxon>
        <taxon>Pezizales</taxon>
        <taxon>Pyronemataceae</taxon>
        <taxon>Sphaerosporella</taxon>
    </lineage>
</organism>
<accession>A0A5J5EFS2</accession>
<name>A0A5J5EFS2_9PEZI</name>
<sequence>MHPSAAQSTVAAGTFNAHPTFSHLEAGHVDSTDDDDRPCADTDVGDQTVLSALNADADTRTDIERMRCLIGGFIKGISLPTLETN</sequence>
<dbReference type="AlphaFoldDB" id="A0A5J5EFS2"/>